<dbReference type="InterPro" id="IPR050840">
    <property type="entry name" value="Adaptor_Complx_Large_Subunit"/>
</dbReference>
<keyword evidence="3" id="KW-0653">Protein transport</keyword>
<dbReference type="InterPro" id="IPR016024">
    <property type="entry name" value="ARM-type_fold"/>
</dbReference>
<dbReference type="Pfam" id="PF01602">
    <property type="entry name" value="Adaptin_N"/>
    <property type="match status" value="1"/>
</dbReference>
<accession>A0A251QBU5</accession>
<proteinExistence type="predicted"/>
<keyword evidence="7" id="KW-1185">Reference proteome</keyword>
<dbReference type="Gene3D" id="1.25.10.10">
    <property type="entry name" value="Leucine-rich Repeat Variant"/>
    <property type="match status" value="2"/>
</dbReference>
<sequence length="295" mass="33720">MEQVKTIGRELAMGSQGSFGHFKEFLDLVKSIGKARSKAEKERILLLEIETLKRCLSEPEIPKCKMKEYIIRLIYVEMLNHNGSFAYIHAFKMTQDLLLKCTGYLTILLFLSDDHDLIILIVNTIQKDLKSDNYLVISAALNAKRLCDNDRGVMGATVCPLFDPITIDVNSYKDLVVSFVSILKQVAERKLPNTYDYHQFRFYLLSMKLSLLMWEVFASPCVERAEQFPPSNQWFIQTMNKVFEHAGDLVNVKVAHNLMKLIAEGFGEDDDSADNQEAYSNDESVKVSLKLSLEE</sequence>
<name>A0A251QBU5_PRUPE</name>
<dbReference type="SUPFAM" id="SSF48371">
    <property type="entry name" value="ARM repeat"/>
    <property type="match status" value="1"/>
</dbReference>
<evidence type="ECO:0000313" key="6">
    <source>
        <dbReference type="EMBL" id="ONI21284.1"/>
    </source>
</evidence>
<organism evidence="6 7">
    <name type="scientific">Prunus persica</name>
    <name type="common">Peach</name>
    <name type="synonym">Amygdalus persica</name>
    <dbReference type="NCBI Taxonomy" id="3760"/>
    <lineage>
        <taxon>Eukaryota</taxon>
        <taxon>Viridiplantae</taxon>
        <taxon>Streptophyta</taxon>
        <taxon>Embryophyta</taxon>
        <taxon>Tracheophyta</taxon>
        <taxon>Spermatophyta</taxon>
        <taxon>Magnoliopsida</taxon>
        <taxon>eudicotyledons</taxon>
        <taxon>Gunneridae</taxon>
        <taxon>Pentapetalae</taxon>
        <taxon>rosids</taxon>
        <taxon>fabids</taxon>
        <taxon>Rosales</taxon>
        <taxon>Rosaceae</taxon>
        <taxon>Amygdaloideae</taxon>
        <taxon>Amygdaleae</taxon>
        <taxon>Prunus</taxon>
    </lineage>
</organism>
<dbReference type="GO" id="GO:0030117">
    <property type="term" value="C:membrane coat"/>
    <property type="evidence" value="ECO:0007669"/>
    <property type="project" value="InterPro"/>
</dbReference>
<comment type="subcellular location">
    <subcellularLocation>
        <location evidence="1">Endomembrane system</location>
    </subcellularLocation>
</comment>
<dbReference type="GO" id="GO:0012505">
    <property type="term" value="C:endomembrane system"/>
    <property type="evidence" value="ECO:0007669"/>
    <property type="project" value="UniProtKB-SubCell"/>
</dbReference>
<keyword evidence="4" id="KW-0472">Membrane</keyword>
<evidence type="ECO:0000256" key="3">
    <source>
        <dbReference type="ARBA" id="ARBA00022927"/>
    </source>
</evidence>
<dbReference type="InterPro" id="IPR002553">
    <property type="entry name" value="Clathrin/coatomer_adapt-like_N"/>
</dbReference>
<dbReference type="Gramene" id="ONI21284">
    <property type="protein sequence ID" value="ONI21284"/>
    <property type="gene ID" value="PRUPE_2G057700"/>
</dbReference>
<dbReference type="Proteomes" id="UP000006882">
    <property type="component" value="Chromosome G2"/>
</dbReference>
<dbReference type="GO" id="GO:0006886">
    <property type="term" value="P:intracellular protein transport"/>
    <property type="evidence" value="ECO:0007669"/>
    <property type="project" value="InterPro"/>
</dbReference>
<dbReference type="GO" id="GO:0016192">
    <property type="term" value="P:vesicle-mediated transport"/>
    <property type="evidence" value="ECO:0007669"/>
    <property type="project" value="InterPro"/>
</dbReference>
<evidence type="ECO:0000259" key="5">
    <source>
        <dbReference type="Pfam" id="PF01602"/>
    </source>
</evidence>
<dbReference type="PANTHER" id="PTHR22780">
    <property type="entry name" value="ADAPTIN, ALPHA/GAMMA/EPSILON"/>
    <property type="match status" value="1"/>
</dbReference>
<evidence type="ECO:0000256" key="1">
    <source>
        <dbReference type="ARBA" id="ARBA00004308"/>
    </source>
</evidence>
<protein>
    <recommendedName>
        <fullName evidence="5">Clathrin/coatomer adaptor adaptin-like N-terminal domain-containing protein</fullName>
    </recommendedName>
</protein>
<dbReference type="EMBL" id="CM007652">
    <property type="protein sequence ID" value="ONI21284.1"/>
    <property type="molecule type" value="Genomic_DNA"/>
</dbReference>
<evidence type="ECO:0000313" key="7">
    <source>
        <dbReference type="Proteomes" id="UP000006882"/>
    </source>
</evidence>
<feature type="domain" description="Clathrin/coatomer adaptor adaptin-like N-terminal" evidence="5">
    <location>
        <begin position="51"/>
        <end position="142"/>
    </location>
</feature>
<reference evidence="6 7" key="1">
    <citation type="journal article" date="2013" name="Nat. Genet.">
        <title>The high-quality draft genome of peach (Prunus persica) identifies unique patterns of genetic diversity, domestication and genome evolution.</title>
        <authorList>
            <consortium name="International Peach Genome Initiative"/>
            <person name="Verde I."/>
            <person name="Abbott A.G."/>
            <person name="Scalabrin S."/>
            <person name="Jung S."/>
            <person name="Shu S."/>
            <person name="Marroni F."/>
            <person name="Zhebentyayeva T."/>
            <person name="Dettori M.T."/>
            <person name="Grimwood J."/>
            <person name="Cattonaro F."/>
            <person name="Zuccolo A."/>
            <person name="Rossini L."/>
            <person name="Jenkins J."/>
            <person name="Vendramin E."/>
            <person name="Meisel L.A."/>
            <person name="Decroocq V."/>
            <person name="Sosinski B."/>
            <person name="Prochnik S."/>
            <person name="Mitros T."/>
            <person name="Policriti A."/>
            <person name="Cipriani G."/>
            <person name="Dondini L."/>
            <person name="Ficklin S."/>
            <person name="Goodstein D.M."/>
            <person name="Xuan P."/>
            <person name="Del Fabbro C."/>
            <person name="Aramini V."/>
            <person name="Copetti D."/>
            <person name="Gonzalez S."/>
            <person name="Horner D.S."/>
            <person name="Falchi R."/>
            <person name="Lucas S."/>
            <person name="Mica E."/>
            <person name="Maldonado J."/>
            <person name="Lazzari B."/>
            <person name="Bielenberg D."/>
            <person name="Pirona R."/>
            <person name="Miculan M."/>
            <person name="Barakat A."/>
            <person name="Testolin R."/>
            <person name="Stella A."/>
            <person name="Tartarini S."/>
            <person name="Tonutti P."/>
            <person name="Arus P."/>
            <person name="Orellana A."/>
            <person name="Wells C."/>
            <person name="Main D."/>
            <person name="Vizzotto G."/>
            <person name="Silva H."/>
            <person name="Salamini F."/>
            <person name="Schmutz J."/>
            <person name="Morgante M."/>
            <person name="Rokhsar D.S."/>
        </authorList>
    </citation>
    <scope>NUCLEOTIDE SEQUENCE [LARGE SCALE GENOMIC DNA]</scope>
    <source>
        <strain evidence="7">cv. Nemared</strain>
    </source>
</reference>
<keyword evidence="2" id="KW-0813">Transport</keyword>
<evidence type="ECO:0000256" key="2">
    <source>
        <dbReference type="ARBA" id="ARBA00022448"/>
    </source>
</evidence>
<dbReference type="InterPro" id="IPR011989">
    <property type="entry name" value="ARM-like"/>
</dbReference>
<evidence type="ECO:0000256" key="4">
    <source>
        <dbReference type="ARBA" id="ARBA00023136"/>
    </source>
</evidence>
<dbReference type="AlphaFoldDB" id="A0A251QBU5"/>
<dbReference type="STRING" id="3760.A0A251QBU5"/>
<gene>
    <name evidence="6" type="ORF">PRUPE_2G057700</name>
</gene>